<dbReference type="EMBL" id="SSTE01006676">
    <property type="protein sequence ID" value="KAA0058732.1"/>
    <property type="molecule type" value="Genomic_DNA"/>
</dbReference>
<comment type="caution">
    <text evidence="1">The sequence shown here is derived from an EMBL/GenBank/DDBJ whole genome shotgun (WGS) entry which is preliminary data.</text>
</comment>
<name>A0A5A7US97_CUCMM</name>
<accession>A0A5A7US97</accession>
<sequence length="160" mass="17752">MDENGEKKPDSFSKFLAVRVTAPPIVFDDTPSSLSHPPHLHPCARCCFLGAVVPNLSSFTLPSLLVQMLDWLRAGNLSDAEALIEAMPVNRDCVIWEALLGARLSEKVSDEVQVMCQIQILCSIMWKKNKNKNELLYHSEKLAVAYAILTRPLAMSPSTD</sequence>
<dbReference type="AlphaFoldDB" id="A0A5A7US97"/>
<gene>
    <name evidence="1" type="ORF">E6C27_scaffold339G002020</name>
</gene>
<protein>
    <submittedName>
        <fullName evidence="1">Pentatricopeptide repeat-containing protein</fullName>
    </submittedName>
</protein>
<evidence type="ECO:0000313" key="1">
    <source>
        <dbReference type="EMBL" id="KAA0058732.1"/>
    </source>
</evidence>
<evidence type="ECO:0000313" key="2">
    <source>
        <dbReference type="Proteomes" id="UP000321393"/>
    </source>
</evidence>
<reference evidence="1 2" key="1">
    <citation type="submission" date="2019-08" db="EMBL/GenBank/DDBJ databases">
        <title>Draft genome sequences of two oriental melons (Cucumis melo L. var makuwa).</title>
        <authorList>
            <person name="Kwon S.-Y."/>
        </authorList>
    </citation>
    <scope>NUCLEOTIDE SEQUENCE [LARGE SCALE GENOMIC DNA]</scope>
    <source>
        <strain evidence="2">cv. SW 3</strain>
        <tissue evidence="1">Leaf</tissue>
    </source>
</reference>
<proteinExistence type="predicted"/>
<organism evidence="1 2">
    <name type="scientific">Cucumis melo var. makuwa</name>
    <name type="common">Oriental melon</name>
    <dbReference type="NCBI Taxonomy" id="1194695"/>
    <lineage>
        <taxon>Eukaryota</taxon>
        <taxon>Viridiplantae</taxon>
        <taxon>Streptophyta</taxon>
        <taxon>Embryophyta</taxon>
        <taxon>Tracheophyta</taxon>
        <taxon>Spermatophyta</taxon>
        <taxon>Magnoliopsida</taxon>
        <taxon>eudicotyledons</taxon>
        <taxon>Gunneridae</taxon>
        <taxon>Pentapetalae</taxon>
        <taxon>rosids</taxon>
        <taxon>fabids</taxon>
        <taxon>Cucurbitales</taxon>
        <taxon>Cucurbitaceae</taxon>
        <taxon>Benincaseae</taxon>
        <taxon>Cucumis</taxon>
    </lineage>
</organism>
<dbReference type="Proteomes" id="UP000321393">
    <property type="component" value="Unassembled WGS sequence"/>
</dbReference>